<dbReference type="Proteomes" id="UP000230750">
    <property type="component" value="Unassembled WGS sequence"/>
</dbReference>
<dbReference type="EMBL" id="MRZV01000059">
    <property type="protein sequence ID" value="PIK60356.1"/>
    <property type="molecule type" value="Genomic_DNA"/>
</dbReference>
<feature type="non-terminal residue" evidence="1">
    <location>
        <position position="1"/>
    </location>
</feature>
<reference evidence="1 2" key="1">
    <citation type="journal article" date="2017" name="PLoS Biol.">
        <title>The sea cucumber genome provides insights into morphological evolution and visceral regeneration.</title>
        <authorList>
            <person name="Zhang X."/>
            <person name="Sun L."/>
            <person name="Yuan J."/>
            <person name="Sun Y."/>
            <person name="Gao Y."/>
            <person name="Zhang L."/>
            <person name="Li S."/>
            <person name="Dai H."/>
            <person name="Hamel J.F."/>
            <person name="Liu C."/>
            <person name="Yu Y."/>
            <person name="Liu S."/>
            <person name="Lin W."/>
            <person name="Guo K."/>
            <person name="Jin S."/>
            <person name="Xu P."/>
            <person name="Storey K.B."/>
            <person name="Huan P."/>
            <person name="Zhang T."/>
            <person name="Zhou Y."/>
            <person name="Zhang J."/>
            <person name="Lin C."/>
            <person name="Li X."/>
            <person name="Xing L."/>
            <person name="Huo D."/>
            <person name="Sun M."/>
            <person name="Wang L."/>
            <person name="Mercier A."/>
            <person name="Li F."/>
            <person name="Yang H."/>
            <person name="Xiang J."/>
        </authorList>
    </citation>
    <scope>NUCLEOTIDE SEQUENCE [LARGE SCALE GENOMIC DNA]</scope>
    <source>
        <strain evidence="1">Shaxun</strain>
        <tissue evidence="1">Muscle</tissue>
    </source>
</reference>
<dbReference type="AlphaFoldDB" id="A0A2G8LJB7"/>
<comment type="caution">
    <text evidence="1">The sequence shown here is derived from an EMBL/GenBank/DDBJ whole genome shotgun (WGS) entry which is preliminary data.</text>
</comment>
<sequence length="50" mass="5445">VTDVCTLVSFLLTLEWNSGYLLLARYVHAVEPVVSLPVTKQAETSSPSIP</sequence>
<proteinExistence type="predicted"/>
<accession>A0A2G8LJB7</accession>
<keyword evidence="2" id="KW-1185">Reference proteome</keyword>
<evidence type="ECO:0000313" key="1">
    <source>
        <dbReference type="EMBL" id="PIK60356.1"/>
    </source>
</evidence>
<feature type="non-terminal residue" evidence="1">
    <location>
        <position position="50"/>
    </location>
</feature>
<organism evidence="1 2">
    <name type="scientific">Stichopus japonicus</name>
    <name type="common">Sea cucumber</name>
    <dbReference type="NCBI Taxonomy" id="307972"/>
    <lineage>
        <taxon>Eukaryota</taxon>
        <taxon>Metazoa</taxon>
        <taxon>Echinodermata</taxon>
        <taxon>Eleutherozoa</taxon>
        <taxon>Echinozoa</taxon>
        <taxon>Holothuroidea</taxon>
        <taxon>Aspidochirotacea</taxon>
        <taxon>Aspidochirotida</taxon>
        <taxon>Stichopodidae</taxon>
        <taxon>Apostichopus</taxon>
    </lineage>
</organism>
<evidence type="ECO:0000313" key="2">
    <source>
        <dbReference type="Proteomes" id="UP000230750"/>
    </source>
</evidence>
<protein>
    <submittedName>
        <fullName evidence="1">Uncharacterized protein</fullName>
    </submittedName>
</protein>
<gene>
    <name evidence="1" type="ORF">BSL78_02726</name>
</gene>
<name>A0A2G8LJB7_STIJA</name>